<dbReference type="SUPFAM" id="SSF54862">
    <property type="entry name" value="4Fe-4S ferredoxins"/>
    <property type="match status" value="1"/>
</dbReference>
<reference evidence="2" key="2">
    <citation type="submission" date="2020-10" db="EMBL/GenBank/DDBJ databases">
        <title>Comparative genomics of the Acetobacterium genus.</title>
        <authorList>
            <person name="Marshall C."/>
            <person name="May H."/>
            <person name="Norman S."/>
        </authorList>
    </citation>
    <scope>NUCLEOTIDE SEQUENCE</scope>
    <source>
        <strain evidence="2">DER-2019</strain>
    </source>
</reference>
<dbReference type="PROSITE" id="PS51379">
    <property type="entry name" value="4FE4S_FER_2"/>
    <property type="match status" value="1"/>
</dbReference>
<dbReference type="InterPro" id="IPR017896">
    <property type="entry name" value="4Fe4S_Fe-S-bd"/>
</dbReference>
<dbReference type="Proteomes" id="UP000616595">
    <property type="component" value="Unassembled WGS sequence"/>
</dbReference>
<gene>
    <name evidence="2" type="ORF">GH810_06435</name>
</gene>
<dbReference type="EMBL" id="WJBD01000006">
    <property type="protein sequence ID" value="MBC3887945.1"/>
    <property type="molecule type" value="Genomic_DNA"/>
</dbReference>
<sequence length="79" mass="8838">MGIERTATRSSPRYCPTQAKTEHDGFSIPILKNYEDCIGCGKCADICSMGGIAMTAYVCDAEEKCKRDRENFLFQKGLY</sequence>
<dbReference type="OrthoDB" id="9804603at2"/>
<accession>A0A923KVZ0</accession>
<organism evidence="2 3">
    <name type="scientific">Acetobacterium paludosum</name>
    <dbReference type="NCBI Taxonomy" id="52693"/>
    <lineage>
        <taxon>Bacteria</taxon>
        <taxon>Bacillati</taxon>
        <taxon>Bacillota</taxon>
        <taxon>Clostridia</taxon>
        <taxon>Eubacteriales</taxon>
        <taxon>Eubacteriaceae</taxon>
        <taxon>Acetobacterium</taxon>
    </lineage>
</organism>
<reference evidence="2" key="1">
    <citation type="submission" date="2019-10" db="EMBL/GenBank/DDBJ databases">
        <authorList>
            <person name="Ross D.E."/>
            <person name="Gulliver D."/>
        </authorList>
    </citation>
    <scope>NUCLEOTIDE SEQUENCE</scope>
    <source>
        <strain evidence="2">DER-2019</strain>
    </source>
</reference>
<protein>
    <recommendedName>
        <fullName evidence="1">4Fe-4S ferredoxin-type domain-containing protein</fullName>
    </recommendedName>
</protein>
<proteinExistence type="predicted"/>
<dbReference type="Gene3D" id="3.30.70.20">
    <property type="match status" value="1"/>
</dbReference>
<feature type="domain" description="4Fe-4S ferredoxin-type" evidence="1">
    <location>
        <begin position="28"/>
        <end position="57"/>
    </location>
</feature>
<dbReference type="Pfam" id="PF00037">
    <property type="entry name" value="Fer4"/>
    <property type="match status" value="1"/>
</dbReference>
<evidence type="ECO:0000313" key="3">
    <source>
        <dbReference type="Proteomes" id="UP000616595"/>
    </source>
</evidence>
<dbReference type="AlphaFoldDB" id="A0A923KVZ0"/>
<name>A0A923KVZ0_9FIRM</name>
<dbReference type="RefSeq" id="WP_148566170.1">
    <property type="nucleotide sequence ID" value="NZ_RXYA01000003.1"/>
</dbReference>
<comment type="caution">
    <text evidence="2">The sequence shown here is derived from an EMBL/GenBank/DDBJ whole genome shotgun (WGS) entry which is preliminary data.</text>
</comment>
<evidence type="ECO:0000313" key="2">
    <source>
        <dbReference type="EMBL" id="MBC3887945.1"/>
    </source>
</evidence>
<evidence type="ECO:0000259" key="1">
    <source>
        <dbReference type="PROSITE" id="PS51379"/>
    </source>
</evidence>
<keyword evidence="3" id="KW-1185">Reference proteome</keyword>